<dbReference type="Gene3D" id="3.55.50.30">
    <property type="match status" value="1"/>
</dbReference>
<keyword evidence="13" id="KW-0732">Signal</keyword>
<dbReference type="Pfam" id="PF07660">
    <property type="entry name" value="STN"/>
    <property type="match status" value="1"/>
</dbReference>
<dbReference type="Pfam" id="PF00593">
    <property type="entry name" value="TonB_dep_Rec_b-barrel"/>
    <property type="match status" value="1"/>
</dbReference>
<dbReference type="InterPro" id="IPR036942">
    <property type="entry name" value="Beta-barrel_TonB_sf"/>
</dbReference>
<evidence type="ECO:0000259" key="14">
    <source>
        <dbReference type="Pfam" id="PF00593"/>
    </source>
</evidence>
<dbReference type="Pfam" id="PF13715">
    <property type="entry name" value="CarbopepD_reg_2"/>
    <property type="match status" value="1"/>
</dbReference>
<evidence type="ECO:0000256" key="12">
    <source>
        <dbReference type="SAM" id="MobiDB-lite"/>
    </source>
</evidence>
<evidence type="ECO:0000256" key="13">
    <source>
        <dbReference type="SAM" id="SignalP"/>
    </source>
</evidence>
<evidence type="ECO:0000256" key="5">
    <source>
        <dbReference type="ARBA" id="ARBA00022692"/>
    </source>
</evidence>
<dbReference type="InterPro" id="IPR012910">
    <property type="entry name" value="Plug_dom"/>
</dbReference>
<dbReference type="Gene3D" id="2.40.170.20">
    <property type="entry name" value="TonB-dependent receptor, beta-barrel domain"/>
    <property type="match status" value="1"/>
</dbReference>
<keyword evidence="6" id="KW-0408">Iron</keyword>
<reference evidence="17" key="1">
    <citation type="submission" date="2020-10" db="EMBL/GenBank/DDBJ databases">
        <authorList>
            <person name="Lu T."/>
            <person name="Wang Q."/>
            <person name="Han X."/>
        </authorList>
    </citation>
    <scope>NUCLEOTIDE SEQUENCE</scope>
    <source>
        <strain evidence="17">WQ 366</strain>
    </source>
</reference>
<evidence type="ECO:0000259" key="15">
    <source>
        <dbReference type="Pfam" id="PF07660"/>
    </source>
</evidence>
<evidence type="ECO:0000256" key="7">
    <source>
        <dbReference type="ARBA" id="ARBA00023077"/>
    </source>
</evidence>
<evidence type="ECO:0000313" key="17">
    <source>
        <dbReference type="EMBL" id="MCA5005320.1"/>
    </source>
</evidence>
<proteinExistence type="inferred from homology"/>
<dbReference type="InterPro" id="IPR039426">
    <property type="entry name" value="TonB-dep_rcpt-like"/>
</dbReference>
<feature type="domain" description="Secretin/TonB short N-terminal" evidence="15">
    <location>
        <begin position="54"/>
        <end position="103"/>
    </location>
</feature>
<evidence type="ECO:0000313" key="18">
    <source>
        <dbReference type="Proteomes" id="UP001165302"/>
    </source>
</evidence>
<feature type="chain" id="PRO_5046268926" evidence="13">
    <location>
        <begin position="26"/>
        <end position="1134"/>
    </location>
</feature>
<gene>
    <name evidence="17" type="ORF">IPZ78_09160</name>
</gene>
<keyword evidence="4" id="KW-0410">Iron transport</keyword>
<dbReference type="InterPro" id="IPR023997">
    <property type="entry name" value="TonB-dep_OMP_SusC/RagA_CS"/>
</dbReference>
<dbReference type="InterPro" id="IPR011662">
    <property type="entry name" value="Secretin/TonB_short_N"/>
</dbReference>
<dbReference type="EMBL" id="JADEYP010000014">
    <property type="protein sequence ID" value="MCA5005320.1"/>
    <property type="molecule type" value="Genomic_DNA"/>
</dbReference>
<protein>
    <submittedName>
        <fullName evidence="17">SusC/RagA family TonB-linked outer membrane protein</fullName>
    </submittedName>
</protein>
<sequence>MMKSNSFKKVRNVGALMLLLQFSSASEVNNVVNISRQHITASELIKEIKKQTGYNVFYANQLINGGKTFSVNFKNETLENVLNTMKSNLDISFEISDKTIMLVGDLDKSKSSNNAKIQQSIRGKISDSNGQPLQGASVSIQGTSNATSTDVSGSFSLNNVKVGDKLVVKYIGYVEQVVAITNLATPINLSLSSEDNVIEDVVVTALGIKRQEKALSYNVQQVKSDDLTNVKSTNFTNNLVGKVAGLTVNSSSSGPGSATKVVMRGVKSIEQSSGALYVIDGVPLMSMTNTQGEGRFDSKGTTEGIADINPEDIESISVLTGAAAAALYGSAASNGAVLINTKKGSAGRVNVTLSTGAEYGNPFVLPQFQNKYGNDGRISSWGALLPESAEKYEVKDFFETASTYNNSVTFSGGSDRNQTYFSASSVNGKGIVPNNAYNRYNFTFRNTSTFFDDKLKVDGSASYIIQNHNNMINQGEYMNPLTSAYLLPRGDGLAKTKIFEIFDPNIQSYVQNWGDFTSANGLYNGMYAGEFTLQNPYWVAYRNLRPSNRNRYMLSLGATYELKKWSNTEKWDVSARIRTDQTNYTNEDKRYASTISVLNMSKTGYYNTSNGKESQTYMDVITNFVKNLGENKEYSLNVNLGASRQMLKMDELSYGGPLRENGVPNVFSAFNIDQSAQKTNAIPAGWAETLPAVFGSAELGYKNYLFLTVTGRNEWASQLYGENYKGKNSYFYPSVGATAVITDMMSSEARDNIKALSFLKLRSAYTKVSTPFQRWLVNPTYTFDLDTKSYRTTSYYPVSNMQPESTLSFEAGLSSRWFNNKLSFDLTYYKTNTKNQTTSTSISASSGYDRLYIQSGDVQNSGIELGLGYDLKSQGDLKYNTYFTLGYNKNIIKSLAENFLNPITGELETIPYLVKQSFGSLNYLLKEGGSMGDIYTNSDFMRNSDGNIYINEDGNMTFSNFDVEKGYMGSILPKYNLGWKNEFGYKGFSIGATLTARIGGVVNSMTEAALDYYGVSQSSADARDAGGVEVNGLMYNTQSYYETKGKNRLAQYYTYDATNVRLQEAFISYKIPRRVFKSIADATISVTGRNLWMIYNKAPFDPEVISGTGNFAQGLDYFMLPSLRSFGVNLKVNF</sequence>
<feature type="region of interest" description="Disordered" evidence="12">
    <location>
        <begin position="117"/>
        <end position="138"/>
    </location>
</feature>
<name>A0ABS7Z8X4_9SPHI</name>
<feature type="signal peptide" evidence="13">
    <location>
        <begin position="1"/>
        <end position="25"/>
    </location>
</feature>
<dbReference type="Gene3D" id="2.60.40.1120">
    <property type="entry name" value="Carboxypeptidase-like, regulatory domain"/>
    <property type="match status" value="1"/>
</dbReference>
<keyword evidence="5 10" id="KW-0812">Transmembrane</keyword>
<evidence type="ECO:0000256" key="9">
    <source>
        <dbReference type="ARBA" id="ARBA00023237"/>
    </source>
</evidence>
<keyword evidence="2 10" id="KW-0813">Transport</keyword>
<evidence type="ECO:0000256" key="11">
    <source>
        <dbReference type="RuleBase" id="RU003357"/>
    </source>
</evidence>
<evidence type="ECO:0000256" key="6">
    <source>
        <dbReference type="ARBA" id="ARBA00023004"/>
    </source>
</evidence>
<accession>A0ABS7Z8X4</accession>
<keyword evidence="3 10" id="KW-1134">Transmembrane beta strand</keyword>
<comment type="caution">
    <text evidence="17">The sequence shown here is derived from an EMBL/GenBank/DDBJ whole genome shotgun (WGS) entry which is preliminary data.</text>
</comment>
<dbReference type="PROSITE" id="PS52016">
    <property type="entry name" value="TONB_DEPENDENT_REC_3"/>
    <property type="match status" value="1"/>
</dbReference>
<dbReference type="SUPFAM" id="SSF56935">
    <property type="entry name" value="Porins"/>
    <property type="match status" value="1"/>
</dbReference>
<evidence type="ECO:0000256" key="10">
    <source>
        <dbReference type="PROSITE-ProRule" id="PRU01360"/>
    </source>
</evidence>
<evidence type="ECO:0000256" key="3">
    <source>
        <dbReference type="ARBA" id="ARBA00022452"/>
    </source>
</evidence>
<dbReference type="NCBIfam" id="TIGR04057">
    <property type="entry name" value="SusC_RagA_signa"/>
    <property type="match status" value="1"/>
</dbReference>
<evidence type="ECO:0000256" key="4">
    <source>
        <dbReference type="ARBA" id="ARBA00022496"/>
    </source>
</evidence>
<keyword evidence="8 10" id="KW-0472">Membrane</keyword>
<keyword evidence="9 10" id="KW-0998">Cell outer membrane</keyword>
<dbReference type="Pfam" id="PF07715">
    <property type="entry name" value="Plug"/>
    <property type="match status" value="1"/>
</dbReference>
<dbReference type="Gene3D" id="2.170.130.10">
    <property type="entry name" value="TonB-dependent receptor, plug domain"/>
    <property type="match status" value="1"/>
</dbReference>
<dbReference type="Proteomes" id="UP001165302">
    <property type="component" value="Unassembled WGS sequence"/>
</dbReference>
<organism evidence="17 18">
    <name type="scientific">Sphingobacterium bovistauri</name>
    <dbReference type="NCBI Taxonomy" id="2781959"/>
    <lineage>
        <taxon>Bacteria</taxon>
        <taxon>Pseudomonadati</taxon>
        <taxon>Bacteroidota</taxon>
        <taxon>Sphingobacteriia</taxon>
        <taxon>Sphingobacteriales</taxon>
        <taxon>Sphingobacteriaceae</taxon>
        <taxon>Sphingobacterium</taxon>
    </lineage>
</organism>
<dbReference type="RefSeq" id="WP_225552939.1">
    <property type="nucleotide sequence ID" value="NZ_JADEYP010000014.1"/>
</dbReference>
<comment type="subcellular location">
    <subcellularLocation>
        <location evidence="1 10">Cell outer membrane</location>
        <topology evidence="1 10">Multi-pass membrane protein</topology>
    </subcellularLocation>
</comment>
<dbReference type="InterPro" id="IPR008969">
    <property type="entry name" value="CarboxyPept-like_regulatory"/>
</dbReference>
<dbReference type="InterPro" id="IPR023996">
    <property type="entry name" value="TonB-dep_OMP_SusC/RagA"/>
</dbReference>
<dbReference type="SUPFAM" id="SSF49464">
    <property type="entry name" value="Carboxypeptidase regulatory domain-like"/>
    <property type="match status" value="1"/>
</dbReference>
<dbReference type="InterPro" id="IPR037066">
    <property type="entry name" value="Plug_dom_sf"/>
</dbReference>
<evidence type="ECO:0000259" key="16">
    <source>
        <dbReference type="Pfam" id="PF07715"/>
    </source>
</evidence>
<keyword evidence="18" id="KW-1185">Reference proteome</keyword>
<feature type="domain" description="TonB-dependent receptor-like beta-barrel" evidence="14">
    <location>
        <begin position="518"/>
        <end position="935"/>
    </location>
</feature>
<comment type="similarity">
    <text evidence="10 11">Belongs to the TonB-dependent receptor family.</text>
</comment>
<dbReference type="NCBIfam" id="TIGR04056">
    <property type="entry name" value="OMP_RagA_SusC"/>
    <property type="match status" value="1"/>
</dbReference>
<keyword evidence="4" id="KW-0406">Ion transport</keyword>
<keyword evidence="7 11" id="KW-0798">TonB box</keyword>
<evidence type="ECO:0000256" key="1">
    <source>
        <dbReference type="ARBA" id="ARBA00004571"/>
    </source>
</evidence>
<dbReference type="InterPro" id="IPR000531">
    <property type="entry name" value="Beta-barrel_TonB"/>
</dbReference>
<evidence type="ECO:0000256" key="2">
    <source>
        <dbReference type="ARBA" id="ARBA00022448"/>
    </source>
</evidence>
<feature type="domain" description="TonB-dependent receptor plug" evidence="16">
    <location>
        <begin position="214"/>
        <end position="336"/>
    </location>
</feature>
<evidence type="ECO:0000256" key="8">
    <source>
        <dbReference type="ARBA" id="ARBA00023136"/>
    </source>
</evidence>